<dbReference type="SUPFAM" id="SSF55073">
    <property type="entry name" value="Nucleotide cyclase"/>
    <property type="match status" value="1"/>
</dbReference>
<dbReference type="PROSITE" id="PS50125">
    <property type="entry name" value="GUANYLATE_CYCLASE_2"/>
    <property type="match status" value="1"/>
</dbReference>
<keyword evidence="3 4" id="KW-1133">Transmembrane helix</keyword>
<dbReference type="PANTHER" id="PTHR43081:SF1">
    <property type="entry name" value="ADENYLATE CYCLASE, TERMINAL-DIFFERENTIATION SPECIFIC"/>
    <property type="match status" value="1"/>
</dbReference>
<gene>
    <name evidence="7" type="ORF">K0O64_26130</name>
</gene>
<evidence type="ECO:0000259" key="6">
    <source>
        <dbReference type="PROSITE" id="PS50885"/>
    </source>
</evidence>
<feature type="domain" description="Guanylate cyclase" evidence="5">
    <location>
        <begin position="327"/>
        <end position="452"/>
    </location>
</feature>
<dbReference type="PROSITE" id="PS50885">
    <property type="entry name" value="HAMP"/>
    <property type="match status" value="1"/>
</dbReference>
<dbReference type="Proteomes" id="UP000825367">
    <property type="component" value="Chromosome"/>
</dbReference>
<evidence type="ECO:0000256" key="1">
    <source>
        <dbReference type="ARBA" id="ARBA00005381"/>
    </source>
</evidence>
<dbReference type="EMBL" id="CP080333">
    <property type="protein sequence ID" value="QYL16445.1"/>
    <property type="molecule type" value="Genomic_DNA"/>
</dbReference>
<keyword evidence="4" id="KW-0472">Membrane</keyword>
<comment type="similarity">
    <text evidence="1">Belongs to the adenylyl cyclase class-3 family.</text>
</comment>
<dbReference type="InterPro" id="IPR029787">
    <property type="entry name" value="Nucleotide_cyclase"/>
</dbReference>
<dbReference type="SMART" id="SM00304">
    <property type="entry name" value="HAMP"/>
    <property type="match status" value="1"/>
</dbReference>
<dbReference type="Pfam" id="PF00672">
    <property type="entry name" value="HAMP"/>
    <property type="match status" value="1"/>
</dbReference>
<dbReference type="RefSeq" id="WP_096312378.1">
    <property type="nucleotide sequence ID" value="NZ_BAAAVX010000047.1"/>
</dbReference>
<accession>A0ABX8VKY2</accession>
<reference evidence="7 8" key="1">
    <citation type="submission" date="2021-07" db="EMBL/GenBank/DDBJ databases">
        <title>Whole genome sequencing of non-tuberculosis mycobacteria type-strains.</title>
        <authorList>
            <person name="Igarashi Y."/>
            <person name="Osugi A."/>
            <person name="Mitarai S."/>
        </authorList>
    </citation>
    <scope>NUCLEOTIDE SEQUENCE [LARGE SCALE GENOMIC DNA]</scope>
    <source>
        <strain evidence="7 8">JCM 16370</strain>
    </source>
</reference>
<evidence type="ECO:0000313" key="7">
    <source>
        <dbReference type="EMBL" id="QYL16445.1"/>
    </source>
</evidence>
<protein>
    <submittedName>
        <fullName evidence="7">Adenylate/guanylate cyclase domain-containing protein</fullName>
    </submittedName>
</protein>
<feature type="transmembrane region" description="Helical" evidence="4">
    <location>
        <begin position="16"/>
        <end position="38"/>
    </location>
</feature>
<dbReference type="Gene3D" id="1.10.8.500">
    <property type="entry name" value="HAMP domain in histidine kinase"/>
    <property type="match status" value="1"/>
</dbReference>
<dbReference type="SMART" id="SM00044">
    <property type="entry name" value="CYCc"/>
    <property type="match status" value="1"/>
</dbReference>
<evidence type="ECO:0000313" key="8">
    <source>
        <dbReference type="Proteomes" id="UP000825367"/>
    </source>
</evidence>
<dbReference type="SUPFAM" id="SSF158472">
    <property type="entry name" value="HAMP domain-like"/>
    <property type="match status" value="1"/>
</dbReference>
<organism evidence="7 8">
    <name type="scientific">Mycolicibacterium pallens</name>
    <dbReference type="NCBI Taxonomy" id="370524"/>
    <lineage>
        <taxon>Bacteria</taxon>
        <taxon>Bacillati</taxon>
        <taxon>Actinomycetota</taxon>
        <taxon>Actinomycetes</taxon>
        <taxon>Mycobacteriales</taxon>
        <taxon>Mycobacteriaceae</taxon>
        <taxon>Mycolicibacterium</taxon>
    </lineage>
</organism>
<dbReference type="Gene3D" id="3.30.70.1230">
    <property type="entry name" value="Nucleotide cyclase"/>
    <property type="match status" value="1"/>
</dbReference>
<feature type="transmembrane region" description="Helical" evidence="4">
    <location>
        <begin position="133"/>
        <end position="151"/>
    </location>
</feature>
<evidence type="ECO:0000256" key="4">
    <source>
        <dbReference type="SAM" id="Phobius"/>
    </source>
</evidence>
<dbReference type="InterPro" id="IPR003660">
    <property type="entry name" value="HAMP_dom"/>
</dbReference>
<keyword evidence="8" id="KW-1185">Reference proteome</keyword>
<dbReference type="InterPro" id="IPR001054">
    <property type="entry name" value="A/G_cyclase"/>
</dbReference>
<feature type="transmembrane region" description="Helical" evidence="4">
    <location>
        <begin position="184"/>
        <end position="210"/>
    </location>
</feature>
<proteinExistence type="inferred from homology"/>
<dbReference type="CDD" id="cd06225">
    <property type="entry name" value="HAMP"/>
    <property type="match status" value="1"/>
</dbReference>
<feature type="transmembrane region" description="Helical" evidence="4">
    <location>
        <begin position="50"/>
        <end position="69"/>
    </location>
</feature>
<evidence type="ECO:0000256" key="2">
    <source>
        <dbReference type="ARBA" id="ARBA00022692"/>
    </source>
</evidence>
<dbReference type="Pfam" id="PF00211">
    <property type="entry name" value="Guanylate_cyc"/>
    <property type="match status" value="1"/>
</dbReference>
<feature type="domain" description="HAMP" evidence="6">
    <location>
        <begin position="242"/>
        <end position="294"/>
    </location>
</feature>
<evidence type="ECO:0000259" key="5">
    <source>
        <dbReference type="PROSITE" id="PS50125"/>
    </source>
</evidence>
<evidence type="ECO:0000256" key="3">
    <source>
        <dbReference type="ARBA" id="ARBA00022989"/>
    </source>
</evidence>
<dbReference type="CDD" id="cd07302">
    <property type="entry name" value="CHD"/>
    <property type="match status" value="1"/>
</dbReference>
<feature type="transmembrane region" description="Helical" evidence="4">
    <location>
        <begin position="108"/>
        <end position="127"/>
    </location>
</feature>
<dbReference type="InterPro" id="IPR050697">
    <property type="entry name" value="Adenylyl/Guanylyl_Cyclase_3/4"/>
</dbReference>
<feature type="transmembrane region" description="Helical" evidence="4">
    <location>
        <begin position="216"/>
        <end position="241"/>
    </location>
</feature>
<keyword evidence="2 4" id="KW-0812">Transmembrane</keyword>
<dbReference type="PANTHER" id="PTHR43081">
    <property type="entry name" value="ADENYLATE CYCLASE, TERMINAL-DIFFERENTIATION SPECIFIC-RELATED"/>
    <property type="match status" value="1"/>
</dbReference>
<name>A0ABX8VKY2_9MYCO</name>
<sequence length="505" mass="53910">MDRFWQWAWDRHAPRYLWVIWLTAFASALPVYLAWAWIVLSFEKSSRYCAAFIVAAAVALVMTAGGTFPGRRRLRAIKRWVAGREIDRAKALEDTYLWNRESDVRSMALLPASVVVLLISVGVVAGADGSRRLIQYGVVGVAAGISLAFIGTHNNGEAALRPVRAALAGDSEIGDYLPRSRPTFAAWLGLSIGSSIFTFAVMAAMVAMAFNRGSQSPVLAVVIAGALTLVIGVPITVFAMLSPTFRPIRDLADATERVAAGDYSQRLPVVQDDDLGVLVASFNRMQSGLAERQRLQAAFGTYVDPSLAARLLEQGDDVFTGERREVTMMFIDIRDFTPYSAAHTAEETVARLNALFEIVVPAVVDAGGHVNKFLGDGALAVFGAPNDLADHADAALSVALSIQGAVTERFGGTLRIGIGINTGVVIAGTIGGGGKLEFTLIGDAVNVAARVEQLTKTTLDPILLTQQSVNALTSQPPGLIQRGSHALKGKSTAIQVFGFDQRIGV</sequence>